<dbReference type="Pfam" id="PF00990">
    <property type="entry name" value="GGDEF"/>
    <property type="match status" value="1"/>
</dbReference>
<dbReference type="PROSITE" id="PS50887">
    <property type="entry name" value="GGDEF"/>
    <property type="match status" value="1"/>
</dbReference>
<dbReference type="InterPro" id="IPR011006">
    <property type="entry name" value="CheY-like_superfamily"/>
</dbReference>
<dbReference type="SUPFAM" id="SSF52172">
    <property type="entry name" value="CheY-like"/>
    <property type="match status" value="1"/>
</dbReference>
<evidence type="ECO:0000259" key="7">
    <source>
        <dbReference type="PROSITE" id="PS50887"/>
    </source>
</evidence>
<dbReference type="NCBIfam" id="TIGR00254">
    <property type="entry name" value="GGDEF"/>
    <property type="match status" value="1"/>
</dbReference>
<dbReference type="Gene3D" id="3.30.70.270">
    <property type="match status" value="1"/>
</dbReference>
<dbReference type="PROSITE" id="PS50110">
    <property type="entry name" value="RESPONSE_REGULATORY"/>
    <property type="match status" value="1"/>
</dbReference>
<dbReference type="InterPro" id="IPR001789">
    <property type="entry name" value="Sig_transdc_resp-reg_receiver"/>
</dbReference>
<comment type="caution">
    <text evidence="8">The sequence shown here is derived from an EMBL/GenBank/DDBJ whole genome shotgun (WGS) entry which is preliminary data.</text>
</comment>
<evidence type="ECO:0000256" key="3">
    <source>
        <dbReference type="ARBA" id="ARBA00023125"/>
    </source>
</evidence>
<gene>
    <name evidence="8" type="ORF">A6A03_13160</name>
</gene>
<keyword evidence="3" id="KW-0238">DNA-binding</keyword>
<dbReference type="Proteomes" id="UP000078287">
    <property type="component" value="Unassembled WGS sequence"/>
</dbReference>
<dbReference type="CDD" id="cd01949">
    <property type="entry name" value="GGDEF"/>
    <property type="match status" value="1"/>
</dbReference>
<dbReference type="SMART" id="SM00448">
    <property type="entry name" value="REC"/>
    <property type="match status" value="1"/>
</dbReference>
<dbReference type="Pfam" id="PF00072">
    <property type="entry name" value="Response_reg"/>
    <property type="match status" value="1"/>
</dbReference>
<evidence type="ECO:0000256" key="4">
    <source>
        <dbReference type="ARBA" id="ARBA00023163"/>
    </source>
</evidence>
<dbReference type="AlphaFoldDB" id="A0A178MDI8"/>
<dbReference type="SMART" id="SM00267">
    <property type="entry name" value="GGDEF"/>
    <property type="match status" value="1"/>
</dbReference>
<reference evidence="8 9" key="1">
    <citation type="submission" date="2016-04" db="EMBL/GenBank/DDBJ databases">
        <title>Chloroflexus islandicus sp. nov., a thermophilic filamentous anoxygenic phototrophic bacterium from geyser Strokkur (Iceland).</title>
        <authorList>
            <person name="Gaisin V.A."/>
            <person name="Kalashnikov A.M."/>
            <person name="Sukhacheva M.V."/>
            <person name="Grouzdev D.S."/>
            <person name="Ivanov T.M."/>
            <person name="Kuznetsov B."/>
            <person name="Gorlenko V.M."/>
        </authorList>
    </citation>
    <scope>NUCLEOTIDE SEQUENCE [LARGE SCALE GENOMIC DNA]</scope>
    <source>
        <strain evidence="9">isl-2</strain>
    </source>
</reference>
<name>A0A178MDI8_9CHLR</name>
<feature type="domain" description="Response regulatory" evidence="6">
    <location>
        <begin position="9"/>
        <end position="125"/>
    </location>
</feature>
<dbReference type="STRING" id="1707952.A6A03_13160"/>
<evidence type="ECO:0000256" key="1">
    <source>
        <dbReference type="ARBA" id="ARBA00022553"/>
    </source>
</evidence>
<dbReference type="InterPro" id="IPR029787">
    <property type="entry name" value="Nucleotide_cyclase"/>
</dbReference>
<evidence type="ECO:0000256" key="5">
    <source>
        <dbReference type="PROSITE-ProRule" id="PRU00169"/>
    </source>
</evidence>
<dbReference type="GO" id="GO:0005829">
    <property type="term" value="C:cytosol"/>
    <property type="evidence" value="ECO:0007669"/>
    <property type="project" value="TreeGrafter"/>
</dbReference>
<dbReference type="PANTHER" id="PTHR48111">
    <property type="entry name" value="REGULATOR OF RPOS"/>
    <property type="match status" value="1"/>
</dbReference>
<feature type="modified residue" description="4-aspartylphosphate" evidence="5">
    <location>
        <position position="58"/>
    </location>
</feature>
<dbReference type="InterPro" id="IPR043128">
    <property type="entry name" value="Rev_trsase/Diguanyl_cyclase"/>
</dbReference>
<evidence type="ECO:0000313" key="8">
    <source>
        <dbReference type="EMBL" id="OAN46207.1"/>
    </source>
</evidence>
<keyword evidence="4" id="KW-0804">Transcription</keyword>
<evidence type="ECO:0000259" key="6">
    <source>
        <dbReference type="PROSITE" id="PS50110"/>
    </source>
</evidence>
<dbReference type="GO" id="GO:0000156">
    <property type="term" value="F:phosphorelay response regulator activity"/>
    <property type="evidence" value="ECO:0007669"/>
    <property type="project" value="TreeGrafter"/>
</dbReference>
<dbReference type="Gene3D" id="3.40.50.2300">
    <property type="match status" value="1"/>
</dbReference>
<evidence type="ECO:0000313" key="9">
    <source>
        <dbReference type="Proteomes" id="UP000078287"/>
    </source>
</evidence>
<dbReference type="InterPro" id="IPR000160">
    <property type="entry name" value="GGDEF_dom"/>
</dbReference>
<dbReference type="GO" id="GO:0032993">
    <property type="term" value="C:protein-DNA complex"/>
    <property type="evidence" value="ECO:0007669"/>
    <property type="project" value="TreeGrafter"/>
</dbReference>
<keyword evidence="1 5" id="KW-0597">Phosphoprotein</keyword>
<dbReference type="RefSeq" id="WP_066786236.1">
    <property type="nucleotide sequence ID" value="NZ_LWQS01000047.1"/>
</dbReference>
<dbReference type="SUPFAM" id="SSF55073">
    <property type="entry name" value="Nucleotide cyclase"/>
    <property type="match status" value="1"/>
</dbReference>
<dbReference type="InterPro" id="IPR039420">
    <property type="entry name" value="WalR-like"/>
</dbReference>
<sequence>MSEEIHLPTVLIADDDPSLRFLLSDTLARAGFAVLAAEDGLSLIRIAQEQLPDLILIDLMLPGIDGYEAIRQLRNDTRTAHLPIIIVTARTNPADVVIGFDTGADDYVTKPFNEAELIARIRSLLRRTTQRSVRNPLTGLPGNLLISEEIRYRLQRGEAFTLLYIDLNDFKAFNDAYGFARGDQAIRLVAEICEQAQNHFAEHSTFLGHIGGDDFVMLCPTEIAVELARWIVHQYEQACGALYDEADRARGYLIGHDRAGNLAHIPIGAIAIGGVSSTPTTTVDELSRAAAIMKHTAKTFGGSAIVIDGTRLR</sequence>
<accession>A0A178MDI8</accession>
<keyword evidence="9" id="KW-1185">Reference proteome</keyword>
<dbReference type="OrthoDB" id="9813903at2"/>
<dbReference type="EMBL" id="LWQS01000047">
    <property type="protein sequence ID" value="OAN46207.1"/>
    <property type="molecule type" value="Genomic_DNA"/>
</dbReference>
<dbReference type="PANTHER" id="PTHR48111:SF4">
    <property type="entry name" value="DNA-BINDING DUAL TRANSCRIPTIONAL REGULATOR OMPR"/>
    <property type="match status" value="1"/>
</dbReference>
<protein>
    <submittedName>
        <fullName evidence="8">Diguanylate cyclase response regulator</fullName>
    </submittedName>
</protein>
<evidence type="ECO:0000256" key="2">
    <source>
        <dbReference type="ARBA" id="ARBA00023015"/>
    </source>
</evidence>
<dbReference type="GO" id="GO:0000976">
    <property type="term" value="F:transcription cis-regulatory region binding"/>
    <property type="evidence" value="ECO:0007669"/>
    <property type="project" value="TreeGrafter"/>
</dbReference>
<proteinExistence type="predicted"/>
<organism evidence="8 9">
    <name type="scientific">Chloroflexus islandicus</name>
    <dbReference type="NCBI Taxonomy" id="1707952"/>
    <lineage>
        <taxon>Bacteria</taxon>
        <taxon>Bacillati</taxon>
        <taxon>Chloroflexota</taxon>
        <taxon>Chloroflexia</taxon>
        <taxon>Chloroflexales</taxon>
        <taxon>Chloroflexineae</taxon>
        <taxon>Chloroflexaceae</taxon>
        <taxon>Chloroflexus</taxon>
    </lineage>
</organism>
<feature type="domain" description="GGDEF" evidence="7">
    <location>
        <begin position="158"/>
        <end position="310"/>
    </location>
</feature>
<dbReference type="GO" id="GO:0006355">
    <property type="term" value="P:regulation of DNA-templated transcription"/>
    <property type="evidence" value="ECO:0007669"/>
    <property type="project" value="TreeGrafter"/>
</dbReference>
<keyword evidence="2" id="KW-0805">Transcription regulation</keyword>